<gene>
    <name evidence="7" type="ORF">SCLCIDRAFT_6254</name>
</gene>
<keyword evidence="3 4" id="KW-0175">Coiled coil</keyword>
<feature type="compositionally biased region" description="Polar residues" evidence="5">
    <location>
        <begin position="389"/>
        <end position="399"/>
    </location>
</feature>
<feature type="compositionally biased region" description="Polar residues" evidence="5">
    <location>
        <begin position="443"/>
        <end position="466"/>
    </location>
</feature>
<comment type="subcellular location">
    <subcellularLocation>
        <location evidence="1">Golgi apparatus</location>
    </subcellularLocation>
</comment>
<feature type="compositionally biased region" description="Low complexity" evidence="5">
    <location>
        <begin position="500"/>
        <end position="510"/>
    </location>
</feature>
<sequence length="526" mass="59138">MSSTGPRQHTQRNASQSLSRPLSPATNRSVDGRPSLDMDSEQGSVPVPNGRSFTPDLGQDSGVESLQRQLQQEREEKENLATQYHNLLAKLTTMRTSLGNKLKQDAEELDRREQQIQQLAAQNEDLTTTMETLKSELIASHEETERTARELDSIRSRALNENTQETLQRERELRETMGELERCRMERDEWEQAAMQDRVAVEEARSTLETLRHDLEIEREVRERERERTQLEAAKETASNLQSVLEDFQVAKDHELQLAVSDCKSRLDEATLSLAEYKKRALDAELQLEETKTSSSRTQELEGELKEKNAIVGKLRHQNVILNEHLIEALRRLRRSSSETNVDRQLVTNVLLSFLSTPRADPKRFEMLSLLATILSWSDTEREKAGLQRAQSNDANSSFWGRPSNILGSPTKGKSIELEKTDETESFSRLWVEFLLTEANQGENQSHFDGQPQSQTTPTKPFTRANSSVPSSPSISPRLGASSPTGLRGTRRLASFTSIGAAASSPSLSLGPPPPSRKGKEKEVAS</sequence>
<dbReference type="InterPro" id="IPR019459">
    <property type="entry name" value="GRAB"/>
</dbReference>
<evidence type="ECO:0000256" key="4">
    <source>
        <dbReference type="SAM" id="Coils"/>
    </source>
</evidence>
<accession>A0A0C3ERB3</accession>
<dbReference type="GO" id="GO:0007030">
    <property type="term" value="P:Golgi organization"/>
    <property type="evidence" value="ECO:0007669"/>
    <property type="project" value="TreeGrafter"/>
</dbReference>
<proteinExistence type="predicted"/>
<organism evidence="7 8">
    <name type="scientific">Scleroderma citrinum Foug A</name>
    <dbReference type="NCBI Taxonomy" id="1036808"/>
    <lineage>
        <taxon>Eukaryota</taxon>
        <taxon>Fungi</taxon>
        <taxon>Dikarya</taxon>
        <taxon>Basidiomycota</taxon>
        <taxon>Agaricomycotina</taxon>
        <taxon>Agaricomycetes</taxon>
        <taxon>Agaricomycetidae</taxon>
        <taxon>Boletales</taxon>
        <taxon>Sclerodermatineae</taxon>
        <taxon>Sclerodermataceae</taxon>
        <taxon>Scleroderma</taxon>
    </lineage>
</organism>
<dbReference type="GO" id="GO:0005794">
    <property type="term" value="C:Golgi apparatus"/>
    <property type="evidence" value="ECO:0007669"/>
    <property type="project" value="UniProtKB-SubCell"/>
</dbReference>
<keyword evidence="2" id="KW-0333">Golgi apparatus</keyword>
<evidence type="ECO:0000256" key="2">
    <source>
        <dbReference type="ARBA" id="ARBA00023034"/>
    </source>
</evidence>
<dbReference type="InterPro" id="IPR000237">
    <property type="entry name" value="GRIP_dom"/>
</dbReference>
<dbReference type="OrthoDB" id="425925at2759"/>
<evidence type="ECO:0000259" key="6">
    <source>
        <dbReference type="PROSITE" id="PS50913"/>
    </source>
</evidence>
<dbReference type="AlphaFoldDB" id="A0A0C3ERB3"/>
<dbReference type="GO" id="GO:0031267">
    <property type="term" value="F:small GTPase binding"/>
    <property type="evidence" value="ECO:0007669"/>
    <property type="project" value="TreeGrafter"/>
</dbReference>
<dbReference type="STRING" id="1036808.A0A0C3ERB3"/>
<evidence type="ECO:0000313" key="8">
    <source>
        <dbReference type="Proteomes" id="UP000053989"/>
    </source>
</evidence>
<feature type="region of interest" description="Disordered" evidence="5">
    <location>
        <begin position="443"/>
        <end position="526"/>
    </location>
</feature>
<dbReference type="Proteomes" id="UP000053989">
    <property type="component" value="Unassembled WGS sequence"/>
</dbReference>
<evidence type="ECO:0000256" key="5">
    <source>
        <dbReference type="SAM" id="MobiDB-lite"/>
    </source>
</evidence>
<keyword evidence="8" id="KW-1185">Reference proteome</keyword>
<feature type="region of interest" description="Disordered" evidence="5">
    <location>
        <begin position="1"/>
        <end position="78"/>
    </location>
</feature>
<feature type="region of interest" description="Disordered" evidence="5">
    <location>
        <begin position="386"/>
        <end position="420"/>
    </location>
</feature>
<dbReference type="EMBL" id="KN822004">
    <property type="protein sequence ID" value="KIM70654.1"/>
    <property type="molecule type" value="Genomic_DNA"/>
</dbReference>
<reference evidence="7 8" key="1">
    <citation type="submission" date="2014-04" db="EMBL/GenBank/DDBJ databases">
        <authorList>
            <consortium name="DOE Joint Genome Institute"/>
            <person name="Kuo A."/>
            <person name="Kohler A."/>
            <person name="Nagy L.G."/>
            <person name="Floudas D."/>
            <person name="Copeland A."/>
            <person name="Barry K.W."/>
            <person name="Cichocki N."/>
            <person name="Veneault-Fourrey C."/>
            <person name="LaButti K."/>
            <person name="Lindquist E.A."/>
            <person name="Lipzen A."/>
            <person name="Lundell T."/>
            <person name="Morin E."/>
            <person name="Murat C."/>
            <person name="Sun H."/>
            <person name="Tunlid A."/>
            <person name="Henrissat B."/>
            <person name="Grigoriev I.V."/>
            <person name="Hibbett D.S."/>
            <person name="Martin F."/>
            <person name="Nordberg H.P."/>
            <person name="Cantor M.N."/>
            <person name="Hua S.X."/>
        </authorList>
    </citation>
    <scope>NUCLEOTIDE SEQUENCE [LARGE SCALE GENOMIC DNA]</scope>
    <source>
        <strain evidence="7 8">Foug A</strain>
    </source>
</reference>
<dbReference type="HOGENOM" id="CLU_020680_2_0_1"/>
<name>A0A0C3ERB3_9AGAM</name>
<reference evidence="8" key="2">
    <citation type="submission" date="2015-01" db="EMBL/GenBank/DDBJ databases">
        <title>Evolutionary Origins and Diversification of the Mycorrhizal Mutualists.</title>
        <authorList>
            <consortium name="DOE Joint Genome Institute"/>
            <consortium name="Mycorrhizal Genomics Consortium"/>
            <person name="Kohler A."/>
            <person name="Kuo A."/>
            <person name="Nagy L.G."/>
            <person name="Floudas D."/>
            <person name="Copeland A."/>
            <person name="Barry K.W."/>
            <person name="Cichocki N."/>
            <person name="Veneault-Fourrey C."/>
            <person name="LaButti K."/>
            <person name="Lindquist E.A."/>
            <person name="Lipzen A."/>
            <person name="Lundell T."/>
            <person name="Morin E."/>
            <person name="Murat C."/>
            <person name="Riley R."/>
            <person name="Ohm R."/>
            <person name="Sun H."/>
            <person name="Tunlid A."/>
            <person name="Henrissat B."/>
            <person name="Grigoriev I.V."/>
            <person name="Hibbett D.S."/>
            <person name="Martin F."/>
        </authorList>
    </citation>
    <scope>NUCLEOTIDE SEQUENCE [LARGE SCALE GENOMIC DNA]</scope>
    <source>
        <strain evidence="8">Foug A</strain>
    </source>
</reference>
<dbReference type="PANTHER" id="PTHR18921">
    <property type="entry name" value="MYOSIN HEAVY CHAIN - RELATED"/>
    <property type="match status" value="1"/>
</dbReference>
<feature type="compositionally biased region" description="Low complexity" evidence="5">
    <location>
        <begin position="467"/>
        <end position="477"/>
    </location>
</feature>
<dbReference type="InParanoid" id="A0A0C3ERB3"/>
<evidence type="ECO:0000256" key="3">
    <source>
        <dbReference type="ARBA" id="ARBA00023054"/>
    </source>
</evidence>
<evidence type="ECO:0000256" key="1">
    <source>
        <dbReference type="ARBA" id="ARBA00004555"/>
    </source>
</evidence>
<feature type="coiled-coil region" evidence="4">
    <location>
        <begin position="173"/>
        <end position="294"/>
    </location>
</feature>
<dbReference type="PANTHER" id="PTHR18921:SF2">
    <property type="entry name" value="THYROID RECEPTOR-INTERACTING PROTEIN 11"/>
    <property type="match status" value="1"/>
</dbReference>
<feature type="domain" description="GRIP" evidence="6">
    <location>
        <begin position="337"/>
        <end position="388"/>
    </location>
</feature>
<dbReference type="Pfam" id="PF10375">
    <property type="entry name" value="GRAB"/>
    <property type="match status" value="1"/>
</dbReference>
<evidence type="ECO:0000313" key="7">
    <source>
        <dbReference type="EMBL" id="KIM70654.1"/>
    </source>
</evidence>
<dbReference type="PROSITE" id="PS50913">
    <property type="entry name" value="GRIP"/>
    <property type="match status" value="1"/>
</dbReference>
<feature type="compositionally biased region" description="Polar residues" evidence="5">
    <location>
        <begin position="1"/>
        <end position="29"/>
    </location>
</feature>
<dbReference type="GO" id="GO:0006888">
    <property type="term" value="P:endoplasmic reticulum to Golgi vesicle-mediated transport"/>
    <property type="evidence" value="ECO:0007669"/>
    <property type="project" value="TreeGrafter"/>
</dbReference>
<protein>
    <recommendedName>
        <fullName evidence="6">GRIP domain-containing protein</fullName>
    </recommendedName>
</protein>